<dbReference type="GO" id="GO:0005506">
    <property type="term" value="F:iron ion binding"/>
    <property type="evidence" value="ECO:0007669"/>
    <property type="project" value="InterPro"/>
</dbReference>
<feature type="binding site" description="axial binding residue" evidence="3">
    <location>
        <position position="385"/>
    </location>
    <ligand>
        <name>heme</name>
        <dbReference type="ChEBI" id="CHEBI:30413"/>
    </ligand>
    <ligandPart>
        <name>Fe</name>
        <dbReference type="ChEBI" id="CHEBI:18248"/>
    </ligandPart>
</feature>
<dbReference type="PROSITE" id="PS00086">
    <property type="entry name" value="CYTOCHROME_P450"/>
    <property type="match status" value="1"/>
</dbReference>
<evidence type="ECO:0000256" key="3">
    <source>
        <dbReference type="PIRSR" id="PIRSR602401-1"/>
    </source>
</evidence>
<dbReference type="GO" id="GO:0020037">
    <property type="term" value="F:heme binding"/>
    <property type="evidence" value="ECO:0007669"/>
    <property type="project" value="InterPro"/>
</dbReference>
<dbReference type="STRING" id="394096.DB31_6280"/>
<keyword evidence="5" id="KW-1133">Transmembrane helix</keyword>
<dbReference type="OrthoDB" id="9764248at2"/>
<keyword evidence="5" id="KW-0472">Membrane</keyword>
<sequence length="440" mass="48847">MAPLPPGPSIALVETFRYMTDPVGAYAWFRKNYGDTLTVKTLEGPLIITGEPEGAREVLTADPTSYEIFAPENLRMVFRDGSVPLIVGEPHRRQRKLLMPPFLGARMRAYAGTMQQVALKRMGAVRPGETIPMHEVSRGITREVILRNVFGLADDSLVARFEEAFVELQKATTPALLFFSWLRHEFGGVGPYARYLRANARLDALIAEQLTARRANLEAAPDDMLNLMMTSKYDDGTGMTNEQVSKELVGLLVAGYAATATAIAWGVYWTYRSPEILRKLREELAGLPADAGPEAYASLPYLGAVCNETLRIYPPVPDMFRKLRAPIQVRGYTLPAGAGVAVFSRMIHSREDLYPEPDTFRPERFLERKFTPYEFIPFGAGVRRCLGAAFAEQQLKVVLATIVRNFDLELADPAEVPVRQGVGVGPKNGVRVRLAQKLLS</sequence>
<proteinExistence type="inferred from homology"/>
<dbReference type="PATRIC" id="fig|394096.3.peg.2378"/>
<keyword evidence="5" id="KW-0812">Transmembrane</keyword>
<protein>
    <submittedName>
        <fullName evidence="6">Cytochrome P450</fullName>
    </submittedName>
</protein>
<dbReference type="EMBL" id="JMCB01000004">
    <property type="protein sequence ID" value="KFE69305.1"/>
    <property type="molecule type" value="Genomic_DNA"/>
</dbReference>
<dbReference type="Pfam" id="PF00067">
    <property type="entry name" value="p450"/>
    <property type="match status" value="1"/>
</dbReference>
<dbReference type="AlphaFoldDB" id="A0A085WNP2"/>
<dbReference type="Proteomes" id="UP000028725">
    <property type="component" value="Unassembled WGS sequence"/>
</dbReference>
<dbReference type="SUPFAM" id="SSF48264">
    <property type="entry name" value="Cytochrome P450"/>
    <property type="match status" value="1"/>
</dbReference>
<dbReference type="GO" id="GO:0004497">
    <property type="term" value="F:monooxygenase activity"/>
    <property type="evidence" value="ECO:0007669"/>
    <property type="project" value="UniProtKB-KW"/>
</dbReference>
<dbReference type="GO" id="GO:0016705">
    <property type="term" value="F:oxidoreductase activity, acting on paired donors, with incorporation or reduction of molecular oxygen"/>
    <property type="evidence" value="ECO:0007669"/>
    <property type="project" value="InterPro"/>
</dbReference>
<dbReference type="PANTHER" id="PTHR24305:SF166">
    <property type="entry name" value="CYTOCHROME P450 12A4, MITOCHONDRIAL-RELATED"/>
    <property type="match status" value="1"/>
</dbReference>
<name>A0A085WNP2_9BACT</name>
<evidence type="ECO:0000313" key="6">
    <source>
        <dbReference type="EMBL" id="KFE69305.1"/>
    </source>
</evidence>
<evidence type="ECO:0000256" key="5">
    <source>
        <dbReference type="SAM" id="Phobius"/>
    </source>
</evidence>
<keyword evidence="3 4" id="KW-0408">Iron</keyword>
<dbReference type="InterPro" id="IPR036396">
    <property type="entry name" value="Cyt_P450_sf"/>
</dbReference>
<dbReference type="InterPro" id="IPR017972">
    <property type="entry name" value="Cyt_P450_CS"/>
</dbReference>
<evidence type="ECO:0000256" key="4">
    <source>
        <dbReference type="RuleBase" id="RU000461"/>
    </source>
</evidence>
<evidence type="ECO:0000256" key="1">
    <source>
        <dbReference type="ARBA" id="ARBA00001971"/>
    </source>
</evidence>
<dbReference type="Gene3D" id="1.10.630.10">
    <property type="entry name" value="Cytochrome P450"/>
    <property type="match status" value="1"/>
</dbReference>
<keyword evidence="7" id="KW-1185">Reference proteome</keyword>
<evidence type="ECO:0000256" key="2">
    <source>
        <dbReference type="ARBA" id="ARBA00010617"/>
    </source>
</evidence>
<dbReference type="InterPro" id="IPR001128">
    <property type="entry name" value="Cyt_P450"/>
</dbReference>
<keyword evidence="3 4" id="KW-0479">Metal-binding</keyword>
<comment type="similarity">
    <text evidence="2 4">Belongs to the cytochrome P450 family.</text>
</comment>
<dbReference type="PRINTS" id="PR00385">
    <property type="entry name" value="P450"/>
</dbReference>
<dbReference type="CDD" id="cd11053">
    <property type="entry name" value="CYP110-like"/>
    <property type="match status" value="1"/>
</dbReference>
<keyword evidence="3 4" id="KW-0349">Heme</keyword>
<feature type="transmembrane region" description="Helical" evidence="5">
    <location>
        <begin position="248"/>
        <end position="271"/>
    </location>
</feature>
<dbReference type="RefSeq" id="WP_044186424.1">
    <property type="nucleotide sequence ID" value="NZ_JMCB01000004.1"/>
</dbReference>
<keyword evidence="4" id="KW-0503">Monooxygenase</keyword>
<comment type="caution">
    <text evidence="6">The sequence shown here is derived from an EMBL/GenBank/DDBJ whole genome shotgun (WGS) entry which is preliminary data.</text>
</comment>
<gene>
    <name evidence="6" type="ORF">DB31_6280</name>
</gene>
<keyword evidence="4" id="KW-0560">Oxidoreductase</keyword>
<accession>A0A085WNP2</accession>
<evidence type="ECO:0000313" key="7">
    <source>
        <dbReference type="Proteomes" id="UP000028725"/>
    </source>
</evidence>
<organism evidence="6 7">
    <name type="scientific">Hyalangium minutum</name>
    <dbReference type="NCBI Taxonomy" id="394096"/>
    <lineage>
        <taxon>Bacteria</taxon>
        <taxon>Pseudomonadati</taxon>
        <taxon>Myxococcota</taxon>
        <taxon>Myxococcia</taxon>
        <taxon>Myxococcales</taxon>
        <taxon>Cystobacterineae</taxon>
        <taxon>Archangiaceae</taxon>
        <taxon>Hyalangium</taxon>
    </lineage>
</organism>
<reference evidence="6 7" key="1">
    <citation type="submission" date="2014-04" db="EMBL/GenBank/DDBJ databases">
        <title>Genome assembly of Hyalangium minutum DSM 14724.</title>
        <authorList>
            <person name="Sharma G."/>
            <person name="Subramanian S."/>
        </authorList>
    </citation>
    <scope>NUCLEOTIDE SEQUENCE [LARGE SCALE GENOMIC DNA]</scope>
    <source>
        <strain evidence="6 7">DSM 14724</strain>
    </source>
</reference>
<dbReference type="InterPro" id="IPR050121">
    <property type="entry name" value="Cytochrome_P450_monoxygenase"/>
</dbReference>
<dbReference type="PANTHER" id="PTHR24305">
    <property type="entry name" value="CYTOCHROME P450"/>
    <property type="match status" value="1"/>
</dbReference>
<dbReference type="PRINTS" id="PR00463">
    <property type="entry name" value="EP450I"/>
</dbReference>
<comment type="cofactor">
    <cofactor evidence="1 3">
        <name>heme</name>
        <dbReference type="ChEBI" id="CHEBI:30413"/>
    </cofactor>
</comment>
<dbReference type="InterPro" id="IPR002401">
    <property type="entry name" value="Cyt_P450_E_grp-I"/>
</dbReference>